<evidence type="ECO:0000313" key="3">
    <source>
        <dbReference type="Proteomes" id="UP000729402"/>
    </source>
</evidence>
<gene>
    <name evidence="2" type="ORF">GUJ93_ZPchr0007g4973</name>
</gene>
<reference evidence="2" key="2">
    <citation type="submission" date="2021-02" db="EMBL/GenBank/DDBJ databases">
        <authorList>
            <person name="Kimball J.A."/>
            <person name="Haas M.W."/>
            <person name="Macchietto M."/>
            <person name="Kono T."/>
            <person name="Duquette J."/>
            <person name="Shao M."/>
        </authorList>
    </citation>
    <scope>NUCLEOTIDE SEQUENCE</scope>
    <source>
        <tissue evidence="2">Fresh leaf tissue</tissue>
    </source>
</reference>
<dbReference type="AlphaFoldDB" id="A0A8J5VYX2"/>
<protein>
    <submittedName>
        <fullName evidence="2">Uncharacterized protein</fullName>
    </submittedName>
</protein>
<feature type="compositionally biased region" description="Basic residues" evidence="1">
    <location>
        <begin position="1"/>
        <end position="18"/>
    </location>
</feature>
<keyword evidence="3" id="KW-1185">Reference proteome</keyword>
<reference evidence="2" key="1">
    <citation type="journal article" date="2021" name="bioRxiv">
        <title>Whole Genome Assembly and Annotation of Northern Wild Rice, Zizania palustris L., Supports a Whole Genome Duplication in the Zizania Genus.</title>
        <authorList>
            <person name="Haas M."/>
            <person name="Kono T."/>
            <person name="Macchietto M."/>
            <person name="Millas R."/>
            <person name="McGilp L."/>
            <person name="Shao M."/>
            <person name="Duquette J."/>
            <person name="Hirsch C.N."/>
            <person name="Kimball J."/>
        </authorList>
    </citation>
    <scope>NUCLEOTIDE SEQUENCE</scope>
    <source>
        <tissue evidence="2">Fresh leaf tissue</tissue>
    </source>
</reference>
<organism evidence="2 3">
    <name type="scientific">Zizania palustris</name>
    <name type="common">Northern wild rice</name>
    <dbReference type="NCBI Taxonomy" id="103762"/>
    <lineage>
        <taxon>Eukaryota</taxon>
        <taxon>Viridiplantae</taxon>
        <taxon>Streptophyta</taxon>
        <taxon>Embryophyta</taxon>
        <taxon>Tracheophyta</taxon>
        <taxon>Spermatophyta</taxon>
        <taxon>Magnoliopsida</taxon>
        <taxon>Liliopsida</taxon>
        <taxon>Poales</taxon>
        <taxon>Poaceae</taxon>
        <taxon>BOP clade</taxon>
        <taxon>Oryzoideae</taxon>
        <taxon>Oryzeae</taxon>
        <taxon>Zizaniinae</taxon>
        <taxon>Zizania</taxon>
    </lineage>
</organism>
<proteinExistence type="predicted"/>
<sequence>MDRRSATRRRRSAPRRTGGRCLGSADRRSAGVGVCGLVVWAPGRLGGVAVVVACRGVAVWPRPEWVETQSGRWAE</sequence>
<comment type="caution">
    <text evidence="2">The sequence shown here is derived from an EMBL/GenBank/DDBJ whole genome shotgun (WGS) entry which is preliminary data.</text>
</comment>
<name>A0A8J5VYX2_ZIZPA</name>
<feature type="region of interest" description="Disordered" evidence="1">
    <location>
        <begin position="1"/>
        <end position="22"/>
    </location>
</feature>
<dbReference type="EMBL" id="JAAALK010000282">
    <property type="protein sequence ID" value="KAG8079636.1"/>
    <property type="molecule type" value="Genomic_DNA"/>
</dbReference>
<evidence type="ECO:0000313" key="2">
    <source>
        <dbReference type="EMBL" id="KAG8079636.1"/>
    </source>
</evidence>
<evidence type="ECO:0000256" key="1">
    <source>
        <dbReference type="SAM" id="MobiDB-lite"/>
    </source>
</evidence>
<dbReference type="Proteomes" id="UP000729402">
    <property type="component" value="Unassembled WGS sequence"/>
</dbReference>
<accession>A0A8J5VYX2</accession>